<comment type="catalytic activity">
    <reaction evidence="1 7">
        <text>[(1-&gt;4)-alpha-D-glucosyl](n) + ADP-alpha-D-glucose = [(1-&gt;4)-alpha-D-glucosyl](n+1) + ADP + H(+)</text>
        <dbReference type="Rhea" id="RHEA:18189"/>
        <dbReference type="Rhea" id="RHEA-COMP:9584"/>
        <dbReference type="Rhea" id="RHEA-COMP:9587"/>
        <dbReference type="ChEBI" id="CHEBI:15378"/>
        <dbReference type="ChEBI" id="CHEBI:15444"/>
        <dbReference type="ChEBI" id="CHEBI:57498"/>
        <dbReference type="ChEBI" id="CHEBI:456216"/>
        <dbReference type="EC" id="2.4.1.21"/>
    </reaction>
</comment>
<feature type="region of interest" description="Disordered" evidence="8">
    <location>
        <begin position="1"/>
        <end position="23"/>
    </location>
</feature>
<accession>A0A1C6J0L0</accession>
<reference evidence="11" key="1">
    <citation type="submission" date="2015-09" db="EMBL/GenBank/DDBJ databases">
        <authorList>
            <consortium name="Pathogen Informatics"/>
        </authorList>
    </citation>
    <scope>NUCLEOTIDE SEQUENCE</scope>
    <source>
        <strain evidence="11">2789STDY5834896</strain>
    </source>
</reference>
<dbReference type="PANTHER" id="PTHR45825">
    <property type="entry name" value="GRANULE-BOUND STARCH SYNTHASE 1, CHLOROPLASTIC/AMYLOPLASTIC"/>
    <property type="match status" value="1"/>
</dbReference>
<dbReference type="HAMAP" id="MF_00484">
    <property type="entry name" value="Glycogen_synth"/>
    <property type="match status" value="1"/>
</dbReference>
<comment type="function">
    <text evidence="2 7">Synthesizes alpha-1,4-glucan chains using ADP-glucose.</text>
</comment>
<dbReference type="Pfam" id="PF08323">
    <property type="entry name" value="Glyco_transf_5"/>
    <property type="match status" value="1"/>
</dbReference>
<evidence type="ECO:0000259" key="9">
    <source>
        <dbReference type="Pfam" id="PF00534"/>
    </source>
</evidence>
<dbReference type="InterPro" id="IPR013534">
    <property type="entry name" value="Starch_synth_cat_dom"/>
</dbReference>
<evidence type="ECO:0000256" key="6">
    <source>
        <dbReference type="ARBA" id="ARBA00023056"/>
    </source>
</evidence>
<dbReference type="AlphaFoldDB" id="A0A1C6J0L0"/>
<evidence type="ECO:0000256" key="3">
    <source>
        <dbReference type="ARBA" id="ARBA00010281"/>
    </source>
</evidence>
<evidence type="ECO:0000256" key="8">
    <source>
        <dbReference type="SAM" id="MobiDB-lite"/>
    </source>
</evidence>
<feature type="domain" description="Glycosyl transferase family 1" evidence="9">
    <location>
        <begin position="317"/>
        <end position="480"/>
    </location>
</feature>
<name>A0A1C6J0L0_9FIRM</name>
<feature type="compositionally biased region" description="Basic residues" evidence="8">
    <location>
        <begin position="7"/>
        <end position="23"/>
    </location>
</feature>
<evidence type="ECO:0000256" key="4">
    <source>
        <dbReference type="ARBA" id="ARBA00022676"/>
    </source>
</evidence>
<keyword evidence="5 7" id="KW-0808">Transferase</keyword>
<dbReference type="Pfam" id="PF00534">
    <property type="entry name" value="Glycos_transf_1"/>
    <property type="match status" value="1"/>
</dbReference>
<sequence length="502" mass="56434">MAETKKTTAKKPAARPRTKSVKKPAPKLKLLMVGAECVPFAKTGGLADVMGTLPKDLIALGIDCRVMIPFHSEAKKKYATQTEHLADFKMFLGWREVYVGVEKLELSGVTYYFIDNDYYFGGCPIYKGGYEEGEQYAYFTRAVLECLEKIDFMPDVMHVNDWHTAMIPMLIKTQYQNRPQGGIKTVFTIHNIMYQGQFDFGVVHDWLDVDPRYYTPDFIEMGGSANFMKGGLVFADKISTVSPSYVEELKTPYYAYGLHGVLASRADDFVGILNGIDTVEFDPENDAYAPYHFSAGDLAGKQLCKEALFEELGLTVPPTTPLMSMVTRLTHQKGLDLVMRVFHEIMEEDVAVVILGTGDAMYEDFFRQMEKQYPGRVCAYISYSNAVAHKLYAASDLFLMPSKFEPCGISQMIALRYGTLPIVRETGGLRDTVFPYDEQNGAGNGFSFTNFNAHDMLYVIRYALETISDPEKRSNLVKNAFACDNAFAVSAKKYYDMFTSIA</sequence>
<dbReference type="NCBIfam" id="TIGR02095">
    <property type="entry name" value="glgA"/>
    <property type="match status" value="1"/>
</dbReference>
<gene>
    <name evidence="7 11" type="primary">glgA</name>
    <name evidence="11" type="ORF">SAMEA3545359_01822</name>
</gene>
<evidence type="ECO:0000256" key="7">
    <source>
        <dbReference type="HAMAP-Rule" id="MF_00484"/>
    </source>
</evidence>
<dbReference type="GO" id="GO:0004373">
    <property type="term" value="F:alpha-1,4-glucan glucosyltransferase (UDP-glucose donor) activity"/>
    <property type="evidence" value="ECO:0007669"/>
    <property type="project" value="InterPro"/>
</dbReference>
<dbReference type="NCBIfam" id="NF001898">
    <property type="entry name" value="PRK00654.1-1"/>
    <property type="match status" value="1"/>
</dbReference>
<feature type="binding site" evidence="7">
    <location>
        <position position="42"/>
    </location>
    <ligand>
        <name>ADP-alpha-D-glucose</name>
        <dbReference type="ChEBI" id="CHEBI:57498"/>
    </ligand>
</feature>
<organism evidence="11">
    <name type="scientific">uncultured Anaerotruncus sp</name>
    <dbReference type="NCBI Taxonomy" id="905011"/>
    <lineage>
        <taxon>Bacteria</taxon>
        <taxon>Bacillati</taxon>
        <taxon>Bacillota</taxon>
        <taxon>Clostridia</taxon>
        <taxon>Eubacteriales</taxon>
        <taxon>Oscillospiraceae</taxon>
        <taxon>Anaerotruncus</taxon>
        <taxon>environmental samples</taxon>
    </lineage>
</organism>
<evidence type="ECO:0000256" key="5">
    <source>
        <dbReference type="ARBA" id="ARBA00022679"/>
    </source>
</evidence>
<dbReference type="EMBL" id="FMHG01000001">
    <property type="protein sequence ID" value="SCJ75644.1"/>
    <property type="molecule type" value="Genomic_DNA"/>
</dbReference>
<dbReference type="GO" id="GO:0005978">
    <property type="term" value="P:glycogen biosynthetic process"/>
    <property type="evidence" value="ECO:0007669"/>
    <property type="project" value="UniProtKB-UniRule"/>
</dbReference>
<protein>
    <recommendedName>
        <fullName evidence="7">Glycogen synthase</fullName>
        <ecNumber evidence="7">2.4.1.21</ecNumber>
    </recommendedName>
    <alternativeName>
        <fullName evidence="7">Starch [bacterial glycogen] synthase</fullName>
    </alternativeName>
</protein>
<dbReference type="Gene3D" id="3.40.50.2000">
    <property type="entry name" value="Glycogen Phosphorylase B"/>
    <property type="match status" value="2"/>
</dbReference>
<keyword evidence="4 7" id="KW-0328">Glycosyltransferase</keyword>
<dbReference type="UniPathway" id="UPA00164"/>
<dbReference type="GO" id="GO:0009011">
    <property type="term" value="F:alpha-1,4-glucan glucosyltransferase (ADP-glucose donor) activity"/>
    <property type="evidence" value="ECO:0007669"/>
    <property type="project" value="UniProtKB-UniRule"/>
</dbReference>
<comment type="similarity">
    <text evidence="3 7">Belongs to the glycosyltransferase 1 family. Bacterial/plant glycogen synthase subfamily.</text>
</comment>
<dbReference type="SUPFAM" id="SSF53756">
    <property type="entry name" value="UDP-Glycosyltransferase/glycogen phosphorylase"/>
    <property type="match status" value="1"/>
</dbReference>
<evidence type="ECO:0000259" key="10">
    <source>
        <dbReference type="Pfam" id="PF08323"/>
    </source>
</evidence>
<dbReference type="InterPro" id="IPR001296">
    <property type="entry name" value="Glyco_trans_1"/>
</dbReference>
<proteinExistence type="inferred from homology"/>
<evidence type="ECO:0000256" key="1">
    <source>
        <dbReference type="ARBA" id="ARBA00001478"/>
    </source>
</evidence>
<feature type="domain" description="Starch synthase catalytic" evidence="10">
    <location>
        <begin position="29"/>
        <end position="263"/>
    </location>
</feature>
<dbReference type="EC" id="2.4.1.21" evidence="7"/>
<dbReference type="CDD" id="cd03791">
    <property type="entry name" value="GT5_Glycogen_synthase_DULL1-like"/>
    <property type="match status" value="1"/>
</dbReference>
<evidence type="ECO:0000313" key="11">
    <source>
        <dbReference type="EMBL" id="SCJ75644.1"/>
    </source>
</evidence>
<dbReference type="InterPro" id="IPR011835">
    <property type="entry name" value="GS/SS"/>
</dbReference>
<evidence type="ECO:0000256" key="2">
    <source>
        <dbReference type="ARBA" id="ARBA00002764"/>
    </source>
</evidence>
<dbReference type="PANTHER" id="PTHR45825:SF11">
    <property type="entry name" value="ALPHA AMYLASE DOMAIN-CONTAINING PROTEIN"/>
    <property type="match status" value="1"/>
</dbReference>
<keyword evidence="6 7" id="KW-0320">Glycogen biosynthesis</keyword>
<comment type="pathway">
    <text evidence="7">Glycan biosynthesis; glycogen biosynthesis.</text>
</comment>